<feature type="domain" description="EamA" evidence="7">
    <location>
        <begin position="7"/>
        <end position="133"/>
    </location>
</feature>
<feature type="transmembrane region" description="Helical" evidence="6">
    <location>
        <begin position="241"/>
        <end position="258"/>
    </location>
</feature>
<evidence type="ECO:0000259" key="7">
    <source>
        <dbReference type="Pfam" id="PF00892"/>
    </source>
</evidence>
<sequence>MNPRLLMMTVSTMLVAGLNFPIGKMALSFGSPFILLAIRFIGAGLLMLPFILKRPHPRSAVSWLKVATIGLFQSALVMTGIYISMKTITSGSSSILSSTNPIWFIVFSALVLRTRYHALQWVGVAIGFAGVAMSQGFQLDWQVGFWYALGAGMAWGLATLLTARWGKAYDSYVLAAYQMLFGGILLLIASPFFEQPFFVWDPSQLFREVFIIGWMILMSSIFQFITWYYVLRNADPAKANAFLFLIPMFGALSGWGLLGETLHWYTLAGMLCICLGIYLVNRPVKNALTAAKEGGFRTLESAK</sequence>
<dbReference type="Gene3D" id="1.10.3730.20">
    <property type="match status" value="1"/>
</dbReference>
<dbReference type="InterPro" id="IPR037185">
    <property type="entry name" value="EmrE-like"/>
</dbReference>
<name>A0ABY9T8W8_BREBE</name>
<evidence type="ECO:0000313" key="8">
    <source>
        <dbReference type="EMBL" id="WNC16481.1"/>
    </source>
</evidence>
<feature type="transmembrane region" description="Helical" evidence="6">
    <location>
        <begin position="205"/>
        <end position="229"/>
    </location>
</feature>
<dbReference type="Proteomes" id="UP001256827">
    <property type="component" value="Chromosome"/>
</dbReference>
<feature type="transmembrane region" description="Helical" evidence="6">
    <location>
        <begin position="29"/>
        <end position="51"/>
    </location>
</feature>
<reference evidence="8 9" key="1">
    <citation type="submission" date="2023-09" db="EMBL/GenBank/DDBJ databases">
        <title>Complete Genome and Methylome dissection of Bacillus brevis NEB573 original source of BbsI restriction endonuclease.</title>
        <authorList>
            <person name="Fomenkov A."/>
            <person name="Roberts R.D."/>
        </authorList>
    </citation>
    <scope>NUCLEOTIDE SEQUENCE [LARGE SCALE GENOMIC DNA]</scope>
    <source>
        <strain evidence="8 9">NEB573</strain>
    </source>
</reference>
<evidence type="ECO:0000256" key="3">
    <source>
        <dbReference type="ARBA" id="ARBA00022692"/>
    </source>
</evidence>
<evidence type="ECO:0000256" key="4">
    <source>
        <dbReference type="ARBA" id="ARBA00022989"/>
    </source>
</evidence>
<keyword evidence="5 6" id="KW-0472">Membrane</keyword>
<feature type="transmembrane region" description="Helical" evidence="6">
    <location>
        <begin position="264"/>
        <end position="280"/>
    </location>
</feature>
<feature type="transmembrane region" description="Helical" evidence="6">
    <location>
        <begin position="95"/>
        <end position="112"/>
    </location>
</feature>
<keyword evidence="4 6" id="KW-1133">Transmembrane helix</keyword>
<dbReference type="PANTHER" id="PTHR32322:SF2">
    <property type="entry name" value="EAMA DOMAIN-CONTAINING PROTEIN"/>
    <property type="match status" value="1"/>
</dbReference>
<keyword evidence="9" id="KW-1185">Reference proteome</keyword>
<comment type="subcellular location">
    <subcellularLocation>
        <location evidence="1">Endomembrane system</location>
        <topology evidence="1">Multi-pass membrane protein</topology>
    </subcellularLocation>
</comment>
<feature type="transmembrane region" description="Helical" evidence="6">
    <location>
        <begin position="143"/>
        <end position="162"/>
    </location>
</feature>
<dbReference type="EMBL" id="CP134050">
    <property type="protein sequence ID" value="WNC16481.1"/>
    <property type="molecule type" value="Genomic_DNA"/>
</dbReference>
<gene>
    <name evidence="8" type="ORF">RGB73_09225</name>
</gene>
<feature type="domain" description="EamA" evidence="7">
    <location>
        <begin position="144"/>
        <end position="281"/>
    </location>
</feature>
<feature type="transmembrane region" description="Helical" evidence="6">
    <location>
        <begin position="119"/>
        <end position="137"/>
    </location>
</feature>
<dbReference type="PANTHER" id="PTHR32322">
    <property type="entry name" value="INNER MEMBRANE TRANSPORTER"/>
    <property type="match status" value="1"/>
</dbReference>
<protein>
    <submittedName>
        <fullName evidence="8">DMT family transporter</fullName>
    </submittedName>
</protein>
<evidence type="ECO:0000256" key="1">
    <source>
        <dbReference type="ARBA" id="ARBA00004127"/>
    </source>
</evidence>
<evidence type="ECO:0000313" key="9">
    <source>
        <dbReference type="Proteomes" id="UP001256827"/>
    </source>
</evidence>
<evidence type="ECO:0000256" key="6">
    <source>
        <dbReference type="SAM" id="Phobius"/>
    </source>
</evidence>
<feature type="transmembrane region" description="Helical" evidence="6">
    <location>
        <begin position="63"/>
        <end position="83"/>
    </location>
</feature>
<keyword evidence="3 6" id="KW-0812">Transmembrane</keyword>
<dbReference type="RefSeq" id="WP_310771179.1">
    <property type="nucleotide sequence ID" value="NZ_CP134050.1"/>
</dbReference>
<dbReference type="InterPro" id="IPR000620">
    <property type="entry name" value="EamA_dom"/>
</dbReference>
<dbReference type="InterPro" id="IPR050638">
    <property type="entry name" value="AA-Vitamin_Transporters"/>
</dbReference>
<evidence type="ECO:0000256" key="5">
    <source>
        <dbReference type="ARBA" id="ARBA00023136"/>
    </source>
</evidence>
<evidence type="ECO:0000256" key="2">
    <source>
        <dbReference type="ARBA" id="ARBA00007362"/>
    </source>
</evidence>
<accession>A0ABY9T8W8</accession>
<feature type="transmembrane region" description="Helical" evidence="6">
    <location>
        <begin position="174"/>
        <end position="193"/>
    </location>
</feature>
<dbReference type="SUPFAM" id="SSF103481">
    <property type="entry name" value="Multidrug resistance efflux transporter EmrE"/>
    <property type="match status" value="2"/>
</dbReference>
<dbReference type="Pfam" id="PF00892">
    <property type="entry name" value="EamA"/>
    <property type="match status" value="2"/>
</dbReference>
<feature type="transmembrane region" description="Helical" evidence="6">
    <location>
        <begin position="5"/>
        <end position="23"/>
    </location>
</feature>
<organism evidence="8 9">
    <name type="scientific">Brevibacillus brevis</name>
    <name type="common">Bacillus brevis</name>
    <dbReference type="NCBI Taxonomy" id="1393"/>
    <lineage>
        <taxon>Bacteria</taxon>
        <taxon>Bacillati</taxon>
        <taxon>Bacillota</taxon>
        <taxon>Bacilli</taxon>
        <taxon>Bacillales</taxon>
        <taxon>Paenibacillaceae</taxon>
        <taxon>Brevibacillus</taxon>
    </lineage>
</organism>
<comment type="similarity">
    <text evidence="2">Belongs to the EamA transporter family.</text>
</comment>
<proteinExistence type="inferred from homology"/>